<feature type="region of interest" description="Disordered" evidence="1">
    <location>
        <begin position="1"/>
        <end position="60"/>
    </location>
</feature>
<sequence length="119" mass="13125">MDDNNNSDNNEFNQPPTINQVQTENSYNVSNNNDSFMLNNPANPANTARNTSSSLPQSVLQNDVPPQLNFSQTNNTGIFTFNIPGLKIIIIPTFSPSNSEIFTLDIPDSKIVIIILSLQ</sequence>
<accession>A0A2Z6SLR2</accession>
<protein>
    <submittedName>
        <fullName evidence="2">Uncharacterized protein</fullName>
    </submittedName>
</protein>
<comment type="caution">
    <text evidence="2">The sequence shown here is derived from an EMBL/GenBank/DDBJ whole genome shotgun (WGS) entry which is preliminary data.</text>
</comment>
<dbReference type="EMBL" id="BEXD01004179">
    <property type="protein sequence ID" value="GBC07907.1"/>
    <property type="molecule type" value="Genomic_DNA"/>
</dbReference>
<reference evidence="3" key="2">
    <citation type="submission" date="2019-10" db="EMBL/GenBank/DDBJ databases">
        <title>Conservation and host-specific expression of non-tandemly repeated heterogenous ribosome RNA gene in arbuscular mycorrhizal fungi.</title>
        <authorList>
            <person name="Maeda T."/>
            <person name="Kobayashi Y."/>
            <person name="Nakagawa T."/>
            <person name="Ezawa T."/>
            <person name="Yamaguchi K."/>
            <person name="Bino T."/>
            <person name="Nishimoto Y."/>
            <person name="Shigenobu S."/>
            <person name="Kawaguchi M."/>
        </authorList>
    </citation>
    <scope>NUCLEOTIDE SEQUENCE</scope>
    <source>
        <strain evidence="3">HR1</strain>
    </source>
</reference>
<evidence type="ECO:0000313" key="2">
    <source>
        <dbReference type="EMBL" id="GBC07907.1"/>
    </source>
</evidence>
<dbReference type="Proteomes" id="UP000247702">
    <property type="component" value="Unassembled WGS sequence"/>
</dbReference>
<evidence type="ECO:0000256" key="1">
    <source>
        <dbReference type="SAM" id="MobiDB-lite"/>
    </source>
</evidence>
<reference evidence="2 4" key="1">
    <citation type="submission" date="2017-11" db="EMBL/GenBank/DDBJ databases">
        <title>The genome of Rhizophagus clarus HR1 reveals common genetic basis of auxotrophy among arbuscular mycorrhizal fungi.</title>
        <authorList>
            <person name="Kobayashi Y."/>
        </authorList>
    </citation>
    <scope>NUCLEOTIDE SEQUENCE [LARGE SCALE GENOMIC DNA]</scope>
    <source>
        <strain evidence="2 4">HR1</strain>
    </source>
</reference>
<feature type="compositionally biased region" description="Polar residues" evidence="1">
    <location>
        <begin position="11"/>
        <end position="38"/>
    </location>
</feature>
<dbReference type="EMBL" id="BLAL01000315">
    <property type="protein sequence ID" value="GET02696.1"/>
    <property type="molecule type" value="Genomic_DNA"/>
</dbReference>
<proteinExistence type="predicted"/>
<dbReference type="Proteomes" id="UP000615446">
    <property type="component" value="Unassembled WGS sequence"/>
</dbReference>
<organism evidence="2 4">
    <name type="scientific">Rhizophagus clarus</name>
    <dbReference type="NCBI Taxonomy" id="94130"/>
    <lineage>
        <taxon>Eukaryota</taxon>
        <taxon>Fungi</taxon>
        <taxon>Fungi incertae sedis</taxon>
        <taxon>Mucoromycota</taxon>
        <taxon>Glomeromycotina</taxon>
        <taxon>Glomeromycetes</taxon>
        <taxon>Glomerales</taxon>
        <taxon>Glomeraceae</taxon>
        <taxon>Rhizophagus</taxon>
    </lineage>
</organism>
<keyword evidence="4" id="KW-1185">Reference proteome</keyword>
<feature type="compositionally biased region" description="Low complexity" evidence="1">
    <location>
        <begin position="1"/>
        <end position="10"/>
    </location>
</feature>
<dbReference type="AlphaFoldDB" id="A0A2Z6SLR2"/>
<evidence type="ECO:0000313" key="3">
    <source>
        <dbReference type="EMBL" id="GET02696.1"/>
    </source>
</evidence>
<feature type="compositionally biased region" description="Low complexity" evidence="1">
    <location>
        <begin position="39"/>
        <end position="54"/>
    </location>
</feature>
<name>A0A2Z6SLR2_9GLOM</name>
<dbReference type="OrthoDB" id="2377211at2759"/>
<evidence type="ECO:0000313" key="4">
    <source>
        <dbReference type="Proteomes" id="UP000247702"/>
    </source>
</evidence>
<gene>
    <name evidence="3" type="ORF">RCL2_002906800</name>
    <name evidence="2" type="ORF">RclHR1_07780005</name>
</gene>